<dbReference type="Pfam" id="PF00583">
    <property type="entry name" value="Acetyltransf_1"/>
    <property type="match status" value="1"/>
</dbReference>
<dbReference type="PANTHER" id="PTHR43877">
    <property type="entry name" value="AMINOALKYLPHOSPHONATE N-ACETYLTRANSFERASE-RELATED-RELATED"/>
    <property type="match status" value="1"/>
</dbReference>
<evidence type="ECO:0000256" key="2">
    <source>
        <dbReference type="ARBA" id="ARBA00023315"/>
    </source>
</evidence>
<name>A0A0F0H3Y8_LENAE</name>
<keyword evidence="2" id="KW-0012">Acyltransferase</keyword>
<protein>
    <recommendedName>
        <fullName evidence="3">N-acetyltransferase domain-containing protein</fullName>
    </recommendedName>
</protein>
<proteinExistence type="predicted"/>
<keyword evidence="5" id="KW-1185">Reference proteome</keyword>
<dbReference type="Proteomes" id="UP000033393">
    <property type="component" value="Unassembled WGS sequence"/>
</dbReference>
<feature type="domain" description="N-acetyltransferase" evidence="3">
    <location>
        <begin position="5"/>
        <end position="171"/>
    </location>
</feature>
<dbReference type="RefSeq" id="WP_045311235.1">
    <property type="nucleotide sequence ID" value="NZ_JYJG01000059.1"/>
</dbReference>
<dbReference type="Gene3D" id="3.40.630.30">
    <property type="match status" value="1"/>
</dbReference>
<dbReference type="GO" id="GO:0016747">
    <property type="term" value="F:acyltransferase activity, transferring groups other than amino-acyl groups"/>
    <property type="evidence" value="ECO:0007669"/>
    <property type="project" value="InterPro"/>
</dbReference>
<sequence length="180" mass="19384">MNSAITIEWVTPESWSRDKLPAWQVLNRAGSRTEQRRFVTRYYPTGEAGAAIARNSAGEIVGVVTIAVQRGAYNEQYGPFSGRFDPRAFVHEIGVSPAAKRSGVGTALMRAAAEEIRSRGAQCLALDVDLTGDVEEATRRAFFTRCGLVSLRPDRNDDIMGAAVEEVIAATTPEPSPAGG</sequence>
<keyword evidence="1" id="KW-0808">Transferase</keyword>
<dbReference type="SUPFAM" id="SSF55729">
    <property type="entry name" value="Acyl-CoA N-acyltransferases (Nat)"/>
    <property type="match status" value="1"/>
</dbReference>
<evidence type="ECO:0000313" key="5">
    <source>
        <dbReference type="Proteomes" id="UP000033393"/>
    </source>
</evidence>
<dbReference type="PATRIC" id="fig|68170.10.peg.904"/>
<evidence type="ECO:0000313" key="4">
    <source>
        <dbReference type="EMBL" id="KJK50424.1"/>
    </source>
</evidence>
<evidence type="ECO:0000259" key="3">
    <source>
        <dbReference type="PROSITE" id="PS51186"/>
    </source>
</evidence>
<accession>A0A0F0H3Y8</accession>
<dbReference type="AlphaFoldDB" id="A0A0F0H3Y8"/>
<dbReference type="CDD" id="cd04301">
    <property type="entry name" value="NAT_SF"/>
    <property type="match status" value="1"/>
</dbReference>
<dbReference type="PROSITE" id="PS51186">
    <property type="entry name" value="GNAT"/>
    <property type="match status" value="1"/>
</dbReference>
<dbReference type="InterPro" id="IPR000182">
    <property type="entry name" value="GNAT_dom"/>
</dbReference>
<organism evidence="4 5">
    <name type="scientific">Lentzea aerocolonigenes</name>
    <name type="common">Lechevalieria aerocolonigenes</name>
    <name type="synonym">Saccharothrix aerocolonigenes</name>
    <dbReference type="NCBI Taxonomy" id="68170"/>
    <lineage>
        <taxon>Bacteria</taxon>
        <taxon>Bacillati</taxon>
        <taxon>Actinomycetota</taxon>
        <taxon>Actinomycetes</taxon>
        <taxon>Pseudonocardiales</taxon>
        <taxon>Pseudonocardiaceae</taxon>
        <taxon>Lentzea</taxon>
    </lineage>
</organism>
<dbReference type="InterPro" id="IPR016181">
    <property type="entry name" value="Acyl_CoA_acyltransferase"/>
</dbReference>
<gene>
    <name evidence="4" type="ORF">UK23_10505</name>
</gene>
<comment type="caution">
    <text evidence="4">The sequence shown here is derived from an EMBL/GenBank/DDBJ whole genome shotgun (WGS) entry which is preliminary data.</text>
</comment>
<reference evidence="4 5" key="1">
    <citation type="submission" date="2015-02" db="EMBL/GenBank/DDBJ databases">
        <authorList>
            <person name="Ju K.-S."/>
            <person name="Doroghazi J.R."/>
            <person name="Metcalf W."/>
        </authorList>
    </citation>
    <scope>NUCLEOTIDE SEQUENCE [LARGE SCALE GENOMIC DNA]</scope>
    <source>
        <strain evidence="4 5">NRRL B-16140</strain>
    </source>
</reference>
<evidence type="ECO:0000256" key="1">
    <source>
        <dbReference type="ARBA" id="ARBA00022679"/>
    </source>
</evidence>
<dbReference type="InterPro" id="IPR050832">
    <property type="entry name" value="Bact_Acetyltransf"/>
</dbReference>
<dbReference type="EMBL" id="JYJG01000059">
    <property type="protein sequence ID" value="KJK50424.1"/>
    <property type="molecule type" value="Genomic_DNA"/>
</dbReference>